<dbReference type="EMBL" id="JAMKFB020000018">
    <property type="protein sequence ID" value="KAL0167651.1"/>
    <property type="molecule type" value="Genomic_DNA"/>
</dbReference>
<feature type="transmembrane region" description="Helical" evidence="1">
    <location>
        <begin position="34"/>
        <end position="53"/>
    </location>
</feature>
<gene>
    <name evidence="2" type="ORF">M9458_035873</name>
</gene>
<comment type="caution">
    <text evidence="2">The sequence shown here is derived from an EMBL/GenBank/DDBJ whole genome shotgun (WGS) entry which is preliminary data.</text>
</comment>
<name>A0ABD0P267_CIRMR</name>
<keyword evidence="1" id="KW-0812">Transmembrane</keyword>
<organism evidence="2 3">
    <name type="scientific">Cirrhinus mrigala</name>
    <name type="common">Mrigala</name>
    <dbReference type="NCBI Taxonomy" id="683832"/>
    <lineage>
        <taxon>Eukaryota</taxon>
        <taxon>Metazoa</taxon>
        <taxon>Chordata</taxon>
        <taxon>Craniata</taxon>
        <taxon>Vertebrata</taxon>
        <taxon>Euteleostomi</taxon>
        <taxon>Actinopterygii</taxon>
        <taxon>Neopterygii</taxon>
        <taxon>Teleostei</taxon>
        <taxon>Ostariophysi</taxon>
        <taxon>Cypriniformes</taxon>
        <taxon>Cyprinidae</taxon>
        <taxon>Labeoninae</taxon>
        <taxon>Labeonini</taxon>
        <taxon>Cirrhinus</taxon>
    </lineage>
</organism>
<reference evidence="2 3" key="1">
    <citation type="submission" date="2024-05" db="EMBL/GenBank/DDBJ databases">
        <title>Genome sequencing and assembly of Indian major carp, Cirrhinus mrigala (Hamilton, 1822).</title>
        <authorList>
            <person name="Mohindra V."/>
            <person name="Chowdhury L.M."/>
            <person name="Lal K."/>
            <person name="Jena J.K."/>
        </authorList>
    </citation>
    <scope>NUCLEOTIDE SEQUENCE [LARGE SCALE GENOMIC DNA]</scope>
    <source>
        <strain evidence="2">CM1030</strain>
        <tissue evidence="2">Blood</tissue>
    </source>
</reference>
<keyword evidence="1" id="KW-1133">Transmembrane helix</keyword>
<dbReference type="AlphaFoldDB" id="A0ABD0P267"/>
<feature type="non-terminal residue" evidence="2">
    <location>
        <position position="54"/>
    </location>
</feature>
<evidence type="ECO:0000313" key="2">
    <source>
        <dbReference type="EMBL" id="KAL0167651.1"/>
    </source>
</evidence>
<protein>
    <submittedName>
        <fullName evidence="2">Uncharacterized protein</fullName>
    </submittedName>
</protein>
<sequence length="54" mass="6443">MLSEWFWWDRLWLPKPVTWADLQDGEGRVYARVSHLYIILPVAVLLLGLRAVYE</sequence>
<keyword evidence="1" id="KW-0472">Membrane</keyword>
<evidence type="ECO:0000256" key="1">
    <source>
        <dbReference type="SAM" id="Phobius"/>
    </source>
</evidence>
<proteinExistence type="predicted"/>
<keyword evidence="3" id="KW-1185">Reference proteome</keyword>
<evidence type="ECO:0000313" key="3">
    <source>
        <dbReference type="Proteomes" id="UP001529510"/>
    </source>
</evidence>
<dbReference type="Proteomes" id="UP001529510">
    <property type="component" value="Unassembled WGS sequence"/>
</dbReference>
<accession>A0ABD0P267</accession>